<sequence>MGGFIRCGQKLSNRCWTWSTSRKGAPIFFGLFLGFFLELSYYNPSLSSTCDRERTVMLDDISKPDYTAFVLPAPKPLGDVDYEPEILIDNRKIPPSVQKAAHPVRPRYYASELGIHDTLYVAVASASVHTLETLGVALNKTAAQYLQKISFFVNSQSPDLPLQYQNDSMTIIRAADAGEKVHPLLILKFLVEHHMDSYDWFFLTPDSTFIRGNEMEKFIRRKLSVGGVEYLGTALEGPRKSFCDFDGGILFSQGLMRLISQSMPACLKFLNVEDVSVGIGSCVEKASGLRCGKTSKTVIFPSFRLANSNSLDSQDTAYQLVESEEALRSALTIYSLSQPEQYYRLHLELSQRKIAEMEQTIEELQEDIVKQSPHTPAKGEDLKWPVGVNAPTIPKNRFDLVEWTYFNETHLFRPDDSRVVIPLVGSYLKSIQMVLLHARKEMEGRHAADDLKFVSLQNGYVRFDPARGLEYLLDMEFQVGGTSAGNAPAPQEVDGAMENEMPNNAASNSKITRVVKRVRLLRALGKMEQISLPFVTENSRVHITMPLAAADVADALVFLQKFVKVHLETQDNVFLMFVLIYGPNEPGKDSLVDVFRKLKVEAKEVEKRFTKTLGARLGWVSIRNPLETPPSELAIMDLVARKFSKDSIVLRSTPSLEPSADLLNRVRLTTIPGCQAYFPIPFMEYLPNITHRGRSDLDKDDLDIKRQLGHFDRDSVEYGAFYISDYVAARKSIAAEWPVVTQDRDIRNEYPRPSLTGKVYDLYSLFLTLDIHLFRAVEPALKVRYKAPKCEGLKDPNLDGRLLERCERRLPASLANKQQLSLFIAYREAQPESRGQN</sequence>
<evidence type="ECO:0000256" key="6">
    <source>
        <dbReference type="ARBA" id="ARBA00022989"/>
    </source>
</evidence>
<dbReference type="InterPro" id="IPR008428">
    <property type="entry name" value="Chond_GalNAc"/>
</dbReference>
<dbReference type="PANTHER" id="PTHR12369:SF13">
    <property type="entry name" value="HEXOSYLTRANSFERASE"/>
    <property type="match status" value="1"/>
</dbReference>
<reference evidence="10 11" key="1">
    <citation type="journal article" date="2016" name="Nat. Commun.">
        <title>Extremotolerant tardigrade genome and improved radiotolerance of human cultured cells by tardigrade-unique protein.</title>
        <authorList>
            <person name="Hashimoto T."/>
            <person name="Horikawa D.D."/>
            <person name="Saito Y."/>
            <person name="Kuwahara H."/>
            <person name="Kozuka-Hata H."/>
            <person name="Shin-I T."/>
            <person name="Minakuchi Y."/>
            <person name="Ohishi K."/>
            <person name="Motoyama A."/>
            <person name="Aizu T."/>
            <person name="Enomoto A."/>
            <person name="Kondo K."/>
            <person name="Tanaka S."/>
            <person name="Hara Y."/>
            <person name="Koshikawa S."/>
            <person name="Sagara H."/>
            <person name="Miura T."/>
            <person name="Yokobori S."/>
            <person name="Miyagawa K."/>
            <person name="Suzuki Y."/>
            <person name="Kubo T."/>
            <person name="Oyama M."/>
            <person name="Kohara Y."/>
            <person name="Fujiyama A."/>
            <person name="Arakawa K."/>
            <person name="Katayama T."/>
            <person name="Toyoda A."/>
            <person name="Kunieda T."/>
        </authorList>
    </citation>
    <scope>NUCLEOTIDE SEQUENCE [LARGE SCALE GENOMIC DNA]</scope>
    <source>
        <strain evidence="10 11">YOKOZUNA-1</strain>
    </source>
</reference>
<protein>
    <recommendedName>
        <fullName evidence="9">Hexosyltransferase</fullName>
        <ecNumber evidence="9">2.4.1.-</ecNumber>
    </recommendedName>
</protein>
<keyword evidence="6" id="KW-1133">Transmembrane helix</keyword>
<proteinExistence type="inferred from homology"/>
<dbReference type="GO" id="GO:0047238">
    <property type="term" value="F:glucuronosyl-N-acetylgalactosaminyl-proteoglycan 4-beta-N-acetylgalactosaminyltransferase activity"/>
    <property type="evidence" value="ECO:0007669"/>
    <property type="project" value="TreeGrafter"/>
</dbReference>
<dbReference type="AlphaFoldDB" id="A0A1D1VKC1"/>
<evidence type="ECO:0000256" key="4">
    <source>
        <dbReference type="ARBA" id="ARBA00022692"/>
    </source>
</evidence>
<dbReference type="OrthoDB" id="9985088at2759"/>
<dbReference type="Pfam" id="PF05679">
    <property type="entry name" value="CHGN"/>
    <property type="match status" value="1"/>
</dbReference>
<comment type="caution">
    <text evidence="10">The sequence shown here is derived from an EMBL/GenBank/DDBJ whole genome shotgun (WGS) entry which is preliminary data.</text>
</comment>
<dbReference type="STRING" id="947166.A0A1D1VKC1"/>
<keyword evidence="11" id="KW-1185">Reference proteome</keyword>
<dbReference type="Gene3D" id="3.90.550.50">
    <property type="match status" value="1"/>
</dbReference>
<accession>A0A1D1VKC1</accession>
<keyword evidence="4" id="KW-0812">Transmembrane</keyword>
<dbReference type="Proteomes" id="UP000186922">
    <property type="component" value="Unassembled WGS sequence"/>
</dbReference>
<dbReference type="PANTHER" id="PTHR12369">
    <property type="entry name" value="CHONDROITIN SYNTHASE"/>
    <property type="match status" value="1"/>
</dbReference>
<evidence type="ECO:0000313" key="10">
    <source>
        <dbReference type="EMBL" id="GAU98938.1"/>
    </source>
</evidence>
<evidence type="ECO:0000256" key="7">
    <source>
        <dbReference type="ARBA" id="ARBA00023034"/>
    </source>
</evidence>
<keyword evidence="3 9" id="KW-0808">Transferase</keyword>
<dbReference type="EMBL" id="BDGG01000005">
    <property type="protein sequence ID" value="GAU98938.1"/>
    <property type="molecule type" value="Genomic_DNA"/>
</dbReference>
<keyword evidence="8" id="KW-0472">Membrane</keyword>
<evidence type="ECO:0000256" key="2">
    <source>
        <dbReference type="ARBA" id="ARBA00009239"/>
    </source>
</evidence>
<keyword evidence="5 9" id="KW-0735">Signal-anchor</keyword>
<dbReference type="GO" id="GO:0032580">
    <property type="term" value="C:Golgi cisterna membrane"/>
    <property type="evidence" value="ECO:0007669"/>
    <property type="project" value="UniProtKB-SubCell"/>
</dbReference>
<keyword evidence="7 9" id="KW-0333">Golgi apparatus</keyword>
<name>A0A1D1VKC1_RAMVA</name>
<evidence type="ECO:0000313" key="11">
    <source>
        <dbReference type="Proteomes" id="UP000186922"/>
    </source>
</evidence>
<comment type="subcellular location">
    <subcellularLocation>
        <location evidence="1 9">Golgi apparatus</location>
        <location evidence="1 9">Golgi stack membrane</location>
        <topology evidence="1 9">Single-pass type II membrane protein</topology>
    </subcellularLocation>
</comment>
<evidence type="ECO:0000256" key="1">
    <source>
        <dbReference type="ARBA" id="ARBA00004447"/>
    </source>
</evidence>
<evidence type="ECO:0000256" key="3">
    <source>
        <dbReference type="ARBA" id="ARBA00022679"/>
    </source>
</evidence>
<evidence type="ECO:0000256" key="5">
    <source>
        <dbReference type="ARBA" id="ARBA00022968"/>
    </source>
</evidence>
<organism evidence="10 11">
    <name type="scientific">Ramazzottius varieornatus</name>
    <name type="common">Water bear</name>
    <name type="synonym">Tardigrade</name>
    <dbReference type="NCBI Taxonomy" id="947166"/>
    <lineage>
        <taxon>Eukaryota</taxon>
        <taxon>Metazoa</taxon>
        <taxon>Ecdysozoa</taxon>
        <taxon>Tardigrada</taxon>
        <taxon>Eutardigrada</taxon>
        <taxon>Parachela</taxon>
        <taxon>Hypsibioidea</taxon>
        <taxon>Ramazzottiidae</taxon>
        <taxon>Ramazzottius</taxon>
    </lineage>
</organism>
<gene>
    <name evidence="10" type="primary">RvY_10010-1</name>
    <name evidence="10" type="synonym">RvY_10010.1</name>
    <name evidence="10" type="ORF">RvY_10010</name>
</gene>
<dbReference type="EC" id="2.4.1.-" evidence="9"/>
<dbReference type="InterPro" id="IPR051227">
    <property type="entry name" value="CS_glycosyltransferase"/>
</dbReference>
<comment type="similarity">
    <text evidence="2 9">Belongs to the chondroitin N-acetylgalactosaminyltransferase family.</text>
</comment>
<evidence type="ECO:0000256" key="9">
    <source>
        <dbReference type="RuleBase" id="RU364016"/>
    </source>
</evidence>
<evidence type="ECO:0000256" key="8">
    <source>
        <dbReference type="ARBA" id="ARBA00023136"/>
    </source>
</evidence>